<protein>
    <submittedName>
        <fullName evidence="2">Uncharacterized protein LOC114828337</fullName>
    </submittedName>
</protein>
<evidence type="ECO:0000313" key="2">
    <source>
        <dbReference type="RefSeq" id="XP_028967886.1"/>
    </source>
</evidence>
<dbReference type="InterPro" id="IPR042530">
    <property type="entry name" value="EME1/EME2_C"/>
</dbReference>
<name>A0AAJ7SH01_9ACAR</name>
<organism evidence="1 2">
    <name type="scientific">Galendromus occidentalis</name>
    <name type="common">western predatory mite</name>
    <dbReference type="NCBI Taxonomy" id="34638"/>
    <lineage>
        <taxon>Eukaryota</taxon>
        <taxon>Metazoa</taxon>
        <taxon>Ecdysozoa</taxon>
        <taxon>Arthropoda</taxon>
        <taxon>Chelicerata</taxon>
        <taxon>Arachnida</taxon>
        <taxon>Acari</taxon>
        <taxon>Parasitiformes</taxon>
        <taxon>Mesostigmata</taxon>
        <taxon>Gamasina</taxon>
        <taxon>Phytoseioidea</taxon>
        <taxon>Phytoseiidae</taxon>
        <taxon>Typhlodrominae</taxon>
        <taxon>Galendromus</taxon>
    </lineage>
</organism>
<evidence type="ECO:0000313" key="1">
    <source>
        <dbReference type="Proteomes" id="UP000694867"/>
    </source>
</evidence>
<gene>
    <name evidence="2" type="primary">LOC114828337</name>
</gene>
<accession>A0AAJ7SH01</accession>
<dbReference type="Proteomes" id="UP000694867">
    <property type="component" value="Unplaced"/>
</dbReference>
<dbReference type="Gene3D" id="1.10.150.670">
    <property type="entry name" value="Crossover junction endonuclease EME1, DNA-binding domain"/>
    <property type="match status" value="1"/>
</dbReference>
<proteinExistence type="predicted"/>
<dbReference type="RefSeq" id="XP_028967886.1">
    <property type="nucleotide sequence ID" value="XM_029112053.1"/>
</dbReference>
<dbReference type="Gene3D" id="3.40.50.10130">
    <property type="match status" value="1"/>
</dbReference>
<reference evidence="2" key="1">
    <citation type="submission" date="2025-08" db="UniProtKB">
        <authorList>
            <consortium name="RefSeq"/>
        </authorList>
    </citation>
    <scope>IDENTIFICATION</scope>
</reference>
<dbReference type="GeneID" id="114828337"/>
<dbReference type="KEGG" id="goe:114828337"/>
<keyword evidence="1" id="KW-1185">Reference proteome</keyword>
<dbReference type="AlphaFoldDB" id="A0AAJ7SH01"/>
<sequence>MPHFHRVRDLFEESKCCEFVIEDTLPDLITWSSSSDDFINDQAVLVVTPEQLALMSKKMTAEIESWPSKYGAKFMTLMVVLESGKSIHKNVEDIIILHQLDSLFNVRSVHNPLEIYQLLYCMTKATAEKHSKILRQEVLGFEGGKRTASSGRDAWVAFLEMFFTHAANPLAKAVAEKYPSVSALRRELLRKPVAEVFEDIRVTVGQPPLQRTFRIGAESANKIYNFFTQDDPEFLV</sequence>